<dbReference type="InterPro" id="IPR020848">
    <property type="entry name" value="AP_endonuclease_F1_CS"/>
</dbReference>
<evidence type="ECO:0000313" key="10">
    <source>
        <dbReference type="EMBL" id="KRM94180.1"/>
    </source>
</evidence>
<evidence type="ECO:0000256" key="5">
    <source>
        <dbReference type="ARBA" id="ARBA00022842"/>
    </source>
</evidence>
<organism evidence="10 11">
    <name type="scientific">Lentilactobacillus senioris DSM 24302 = JCM 17472</name>
    <dbReference type="NCBI Taxonomy" id="1423802"/>
    <lineage>
        <taxon>Bacteria</taxon>
        <taxon>Bacillati</taxon>
        <taxon>Bacillota</taxon>
        <taxon>Bacilli</taxon>
        <taxon>Lactobacillales</taxon>
        <taxon>Lactobacillaceae</taxon>
        <taxon>Lentilactobacillus</taxon>
    </lineage>
</organism>
<evidence type="ECO:0000256" key="7">
    <source>
        <dbReference type="PIRSR" id="PIRSR604808-2"/>
    </source>
</evidence>
<comment type="caution">
    <text evidence="10">The sequence shown here is derived from an EMBL/GenBank/DDBJ whole genome shotgun (WGS) entry which is preliminary data.</text>
</comment>
<dbReference type="NCBIfam" id="TIGR00633">
    <property type="entry name" value="xth"/>
    <property type="match status" value="1"/>
</dbReference>
<feature type="binding site" evidence="7">
    <location>
        <position position="235"/>
    </location>
    <ligand>
        <name>Mg(2+)</name>
        <dbReference type="ChEBI" id="CHEBI:18420"/>
        <label>1</label>
    </ligand>
</feature>
<feature type="site" description="Transition state stabilizer" evidence="8">
    <location>
        <position position="140"/>
    </location>
</feature>
<dbReference type="PANTHER" id="PTHR22748">
    <property type="entry name" value="AP ENDONUCLEASE"/>
    <property type="match status" value="1"/>
</dbReference>
<evidence type="ECO:0000313" key="11">
    <source>
        <dbReference type="Proteomes" id="UP000051256"/>
    </source>
</evidence>
<dbReference type="CDD" id="cd09087">
    <property type="entry name" value="Ape1-like_AP-endo"/>
    <property type="match status" value="1"/>
</dbReference>
<keyword evidence="7" id="KW-0464">Manganese</keyword>
<evidence type="ECO:0000256" key="1">
    <source>
        <dbReference type="ARBA" id="ARBA00001936"/>
    </source>
</evidence>
<dbReference type="AlphaFoldDB" id="A0A0R2CWR0"/>
<sequence>MNGIRAAVNTHDFMATFNQLDADVFCIQETKVQAGQIELDLPGYHQYWNFAERKGYSGTAIFTKEKPLSVSTDIGNEELDHEGRVITAEYPKYYVVCCYTPNAQPKLKRLAFRQQWDAVFLAYLQKLNAIKPVVVCGDLNVAHEPIDLKNPASNHHNPGFSDEERADFSNWLAAGYVDSFRLLHPNKAGIYSWWSYRFHARENNSGWRIDYFVVSEILKDKIEAAEILTNVYGSDHCPVELDFAN</sequence>
<proteinExistence type="inferred from homology"/>
<evidence type="ECO:0000256" key="8">
    <source>
        <dbReference type="PIRSR" id="PIRSR604808-3"/>
    </source>
</evidence>
<feature type="active site" evidence="6">
    <location>
        <position position="99"/>
    </location>
</feature>
<name>A0A0R2CWR0_9LACO</name>
<feature type="domain" description="Endonuclease/exonuclease/phosphatase" evidence="9">
    <location>
        <begin position="13"/>
        <end position="236"/>
    </location>
</feature>
<dbReference type="PANTHER" id="PTHR22748:SF6">
    <property type="entry name" value="DNA-(APURINIC OR APYRIMIDINIC SITE) ENDONUCLEASE"/>
    <property type="match status" value="1"/>
</dbReference>
<dbReference type="GO" id="GO:0008311">
    <property type="term" value="F:double-stranded DNA 3'-5' DNA exonuclease activity"/>
    <property type="evidence" value="ECO:0007669"/>
    <property type="project" value="TreeGrafter"/>
</dbReference>
<dbReference type="InterPro" id="IPR004808">
    <property type="entry name" value="AP_endonuc_1"/>
</dbReference>
<dbReference type="SUPFAM" id="SSF56219">
    <property type="entry name" value="DNase I-like"/>
    <property type="match status" value="1"/>
</dbReference>
<dbReference type="NCBIfam" id="TIGR00195">
    <property type="entry name" value="exoDNase_III"/>
    <property type="match status" value="1"/>
</dbReference>
<dbReference type="InterPro" id="IPR036691">
    <property type="entry name" value="Endo/exonu/phosph_ase_sf"/>
</dbReference>
<dbReference type="EMBL" id="AYZR01000004">
    <property type="protein sequence ID" value="KRM94180.1"/>
    <property type="molecule type" value="Genomic_DNA"/>
</dbReference>
<feature type="active site" description="Proton donor/acceptor" evidence="6">
    <location>
        <position position="138"/>
    </location>
</feature>
<feature type="active site" description="Proton acceptor" evidence="6">
    <location>
        <position position="236"/>
    </location>
</feature>
<dbReference type="STRING" id="1423802.FC56_GL001128"/>
<keyword evidence="11" id="KW-1185">Reference proteome</keyword>
<keyword evidence="4" id="KW-0378">Hydrolase</keyword>
<gene>
    <name evidence="10" type="ORF">FC56_GL001128</name>
</gene>
<dbReference type="GO" id="GO:0003906">
    <property type="term" value="F:DNA-(apurinic or apyrimidinic site) endonuclease activity"/>
    <property type="evidence" value="ECO:0007669"/>
    <property type="project" value="TreeGrafter"/>
</dbReference>
<evidence type="ECO:0000256" key="2">
    <source>
        <dbReference type="ARBA" id="ARBA00007092"/>
    </source>
</evidence>
<dbReference type="GO" id="GO:0003677">
    <property type="term" value="F:DNA binding"/>
    <property type="evidence" value="ECO:0007669"/>
    <property type="project" value="InterPro"/>
</dbReference>
<feature type="site" description="Important for catalytic activity" evidence="8">
    <location>
        <position position="210"/>
    </location>
</feature>
<evidence type="ECO:0000256" key="3">
    <source>
        <dbReference type="ARBA" id="ARBA00022723"/>
    </source>
</evidence>
<protein>
    <submittedName>
        <fullName evidence="10">Exodeoxyribonuclease III</fullName>
    </submittedName>
</protein>
<dbReference type="InterPro" id="IPR020847">
    <property type="entry name" value="AP_endonuclease_F1_BS"/>
</dbReference>
<dbReference type="GO" id="GO:0008081">
    <property type="term" value="F:phosphoric diester hydrolase activity"/>
    <property type="evidence" value="ECO:0007669"/>
    <property type="project" value="TreeGrafter"/>
</dbReference>
<dbReference type="PATRIC" id="fig|1423802.4.peg.1143"/>
<evidence type="ECO:0000256" key="4">
    <source>
        <dbReference type="ARBA" id="ARBA00022801"/>
    </source>
</evidence>
<feature type="binding site" evidence="7">
    <location>
        <position position="29"/>
    </location>
    <ligand>
        <name>Mg(2+)</name>
        <dbReference type="ChEBI" id="CHEBI:18420"/>
        <label>1</label>
    </ligand>
</feature>
<dbReference type="PROSITE" id="PS51435">
    <property type="entry name" value="AP_NUCLEASE_F1_4"/>
    <property type="match status" value="1"/>
</dbReference>
<evidence type="ECO:0000256" key="6">
    <source>
        <dbReference type="PIRSR" id="PIRSR604808-1"/>
    </source>
</evidence>
<keyword evidence="3 7" id="KW-0479">Metal-binding</keyword>
<evidence type="ECO:0000259" key="9">
    <source>
        <dbReference type="Pfam" id="PF03372"/>
    </source>
</evidence>
<dbReference type="Proteomes" id="UP000051256">
    <property type="component" value="Unassembled WGS sequence"/>
</dbReference>
<dbReference type="GO" id="GO:0006284">
    <property type="term" value="P:base-excision repair"/>
    <property type="evidence" value="ECO:0007669"/>
    <property type="project" value="TreeGrafter"/>
</dbReference>
<dbReference type="Pfam" id="PF03372">
    <property type="entry name" value="Exo_endo_phos"/>
    <property type="match status" value="1"/>
</dbReference>
<feature type="site" description="Interaction with DNA substrate" evidence="8">
    <location>
        <position position="236"/>
    </location>
</feature>
<dbReference type="PROSITE" id="PS00728">
    <property type="entry name" value="AP_NUCLEASE_F1_3"/>
    <property type="match status" value="1"/>
</dbReference>
<reference evidence="10 11" key="1">
    <citation type="journal article" date="2015" name="Genome Announc.">
        <title>Expanding the biotechnology potential of lactobacilli through comparative genomics of 213 strains and associated genera.</title>
        <authorList>
            <person name="Sun Z."/>
            <person name="Harris H.M."/>
            <person name="McCann A."/>
            <person name="Guo C."/>
            <person name="Argimon S."/>
            <person name="Zhang W."/>
            <person name="Yang X."/>
            <person name="Jeffery I.B."/>
            <person name="Cooney J.C."/>
            <person name="Kagawa T.F."/>
            <person name="Liu W."/>
            <person name="Song Y."/>
            <person name="Salvetti E."/>
            <person name="Wrobel A."/>
            <person name="Rasinkangas P."/>
            <person name="Parkhill J."/>
            <person name="Rea M.C."/>
            <person name="O'Sullivan O."/>
            <person name="Ritari J."/>
            <person name="Douillard F.P."/>
            <person name="Paul Ross R."/>
            <person name="Yang R."/>
            <person name="Briner A.E."/>
            <person name="Felis G.E."/>
            <person name="de Vos W.M."/>
            <person name="Barrangou R."/>
            <person name="Klaenhammer T.R."/>
            <person name="Caufield P.W."/>
            <person name="Cui Y."/>
            <person name="Zhang H."/>
            <person name="O'Toole P.W."/>
        </authorList>
    </citation>
    <scope>NUCLEOTIDE SEQUENCE [LARGE SCALE GENOMIC DNA]</scope>
    <source>
        <strain evidence="10 11">DSM 24302</strain>
    </source>
</reference>
<dbReference type="InterPro" id="IPR005135">
    <property type="entry name" value="Endo/exonuclease/phosphatase"/>
</dbReference>
<dbReference type="PROSITE" id="PS00726">
    <property type="entry name" value="AP_NUCLEASE_F1_1"/>
    <property type="match status" value="1"/>
</dbReference>
<feature type="binding site" evidence="7">
    <location>
        <position position="138"/>
    </location>
    <ligand>
        <name>Mg(2+)</name>
        <dbReference type="ChEBI" id="CHEBI:18420"/>
        <label>1</label>
    </ligand>
</feature>
<keyword evidence="5 7" id="KW-0460">Magnesium</keyword>
<comment type="cofactor">
    <cofactor evidence="7">
        <name>Mg(2+)</name>
        <dbReference type="ChEBI" id="CHEBI:18420"/>
    </cofactor>
    <cofactor evidence="7">
        <name>Mn(2+)</name>
        <dbReference type="ChEBI" id="CHEBI:29035"/>
    </cofactor>
    <text evidence="7">Probably binds two magnesium or manganese ions per subunit.</text>
</comment>
<feature type="binding site" evidence="7">
    <location>
        <position position="140"/>
    </location>
    <ligand>
        <name>Mg(2+)</name>
        <dbReference type="ChEBI" id="CHEBI:18420"/>
        <label>1</label>
    </ligand>
</feature>
<dbReference type="Gene3D" id="3.60.10.10">
    <property type="entry name" value="Endonuclease/exonuclease/phosphatase"/>
    <property type="match status" value="1"/>
</dbReference>
<dbReference type="GO" id="GO:0046872">
    <property type="term" value="F:metal ion binding"/>
    <property type="evidence" value="ECO:0007669"/>
    <property type="project" value="UniProtKB-KW"/>
</dbReference>
<accession>A0A0R2CWR0</accession>
<comment type="cofactor">
    <cofactor evidence="1">
        <name>Mn(2+)</name>
        <dbReference type="ChEBI" id="CHEBI:29035"/>
    </cofactor>
</comment>
<comment type="similarity">
    <text evidence="2">Belongs to the DNA repair enzymes AP/ExoA family.</text>
</comment>
<feature type="binding site" evidence="7">
    <location>
        <position position="236"/>
    </location>
    <ligand>
        <name>Mg(2+)</name>
        <dbReference type="ChEBI" id="CHEBI:18420"/>
        <label>1</label>
    </ligand>
</feature>